<accession>A0A9K3L402</accession>
<dbReference type="InterPro" id="IPR002569">
    <property type="entry name" value="Met_Sox_Rdtase_MsrA_dom"/>
</dbReference>
<reference evidence="2" key="1">
    <citation type="journal article" date="2021" name="Sci. Rep.">
        <title>Diploid genomic architecture of Nitzschia inconspicua, an elite biomass production diatom.</title>
        <authorList>
            <person name="Oliver A."/>
            <person name="Podell S."/>
            <person name="Pinowska A."/>
            <person name="Traller J.C."/>
            <person name="Smith S.R."/>
            <person name="McClure R."/>
            <person name="Beliaev A."/>
            <person name="Bohutskyi P."/>
            <person name="Hill E.A."/>
            <person name="Rabines A."/>
            <person name="Zheng H."/>
            <person name="Allen L.Z."/>
            <person name="Kuo A."/>
            <person name="Grigoriev I.V."/>
            <person name="Allen A.E."/>
            <person name="Hazlebeck D."/>
            <person name="Allen E.E."/>
        </authorList>
    </citation>
    <scope>NUCLEOTIDE SEQUENCE</scope>
    <source>
        <strain evidence="2">Hildebrandi</strain>
    </source>
</reference>
<feature type="domain" description="Peptide methionine sulphoxide reductase MsrA" evidence="1">
    <location>
        <begin position="2"/>
        <end position="74"/>
    </location>
</feature>
<dbReference type="OrthoDB" id="77405at2759"/>
<organism evidence="2 3">
    <name type="scientific">Nitzschia inconspicua</name>
    <dbReference type="NCBI Taxonomy" id="303405"/>
    <lineage>
        <taxon>Eukaryota</taxon>
        <taxon>Sar</taxon>
        <taxon>Stramenopiles</taxon>
        <taxon>Ochrophyta</taxon>
        <taxon>Bacillariophyta</taxon>
        <taxon>Bacillariophyceae</taxon>
        <taxon>Bacillariophycidae</taxon>
        <taxon>Bacillariales</taxon>
        <taxon>Bacillariaceae</taxon>
        <taxon>Nitzschia</taxon>
    </lineage>
</organism>
<gene>
    <name evidence="2" type="ORF">IV203_004220</name>
</gene>
<dbReference type="AlphaFoldDB" id="A0A9K3L402"/>
<evidence type="ECO:0000313" key="3">
    <source>
        <dbReference type="Proteomes" id="UP000693970"/>
    </source>
</evidence>
<dbReference type="EMBL" id="JAGRRH010000016">
    <property type="protein sequence ID" value="KAG7354864.1"/>
    <property type="molecule type" value="Genomic_DNA"/>
</dbReference>
<dbReference type="PANTHER" id="PTHR43774">
    <property type="entry name" value="PEPTIDE METHIONINE SULFOXIDE REDUCTASE"/>
    <property type="match status" value="1"/>
</dbReference>
<dbReference type="Pfam" id="PF01625">
    <property type="entry name" value="PMSR"/>
    <property type="match status" value="1"/>
</dbReference>
<dbReference type="Proteomes" id="UP000693970">
    <property type="component" value="Unassembled WGS sequence"/>
</dbReference>
<reference evidence="2" key="2">
    <citation type="submission" date="2021-04" db="EMBL/GenBank/DDBJ databases">
        <authorList>
            <person name="Podell S."/>
        </authorList>
    </citation>
    <scope>NUCLEOTIDE SEQUENCE</scope>
    <source>
        <strain evidence="2">Hildebrandi</strain>
    </source>
</reference>
<protein>
    <submittedName>
        <fullName evidence="2">Methionine sulfoxide reductase A</fullName>
    </submittedName>
</protein>
<name>A0A9K3L402_9STRA</name>
<evidence type="ECO:0000259" key="1">
    <source>
        <dbReference type="Pfam" id="PF01625"/>
    </source>
</evidence>
<dbReference type="GO" id="GO:0008113">
    <property type="term" value="F:peptide-methionine (S)-S-oxide reductase activity"/>
    <property type="evidence" value="ECO:0007669"/>
    <property type="project" value="InterPro"/>
</dbReference>
<dbReference type="PANTHER" id="PTHR43774:SF1">
    <property type="entry name" value="PEPTIDE METHIONINE SULFOXIDE REDUCTASE MSRA 2"/>
    <property type="match status" value="1"/>
</dbReference>
<sequence length="76" mass="8678">MLDMFFGFHTPADPRWAGTQYRSAIFVRTTEQRKLAEAAVQAHGTIGKYVAVEDASDFYRAEEYHQKYIEKATAGM</sequence>
<proteinExistence type="predicted"/>
<keyword evidence="3" id="KW-1185">Reference proteome</keyword>
<comment type="caution">
    <text evidence="2">The sequence shown here is derived from an EMBL/GenBank/DDBJ whole genome shotgun (WGS) entry which is preliminary data.</text>
</comment>
<evidence type="ECO:0000313" key="2">
    <source>
        <dbReference type="EMBL" id="KAG7354864.1"/>
    </source>
</evidence>